<gene>
    <name evidence="1" type="ORF">FA740_04545</name>
</gene>
<name>A0A4U0QX72_9RHOB</name>
<evidence type="ECO:0008006" key="3">
    <source>
        <dbReference type="Google" id="ProtNLM"/>
    </source>
</evidence>
<keyword evidence="2" id="KW-1185">Reference proteome</keyword>
<reference evidence="1 2" key="1">
    <citation type="submission" date="2019-04" db="EMBL/GenBank/DDBJ databases">
        <authorList>
            <person name="Li J."/>
        </authorList>
    </citation>
    <scope>NUCLEOTIDE SEQUENCE [LARGE SCALE GENOMIC DNA]</scope>
    <source>
        <strain evidence="1 2">CCTCC AB2016182</strain>
    </source>
</reference>
<dbReference type="RefSeq" id="WP_136855591.1">
    <property type="nucleotide sequence ID" value="NZ_SUNH01000006.1"/>
</dbReference>
<dbReference type="EMBL" id="SUNH01000006">
    <property type="protein sequence ID" value="TJZ86162.1"/>
    <property type="molecule type" value="Genomic_DNA"/>
</dbReference>
<dbReference type="Proteomes" id="UP000306223">
    <property type="component" value="Unassembled WGS sequence"/>
</dbReference>
<dbReference type="AlphaFoldDB" id="A0A4U0QX72"/>
<accession>A0A4U0QX72</accession>
<protein>
    <recommendedName>
        <fullName evidence="3">DUF2163 domain-containing protein</fullName>
    </recommendedName>
</protein>
<sequence>MRATSPALTAHRNTRRSVHAEHLIWIEARNRNTNAIETAGLWTGSDTRSFTVDSVVRTFVGTSVLRIPAFADEAGIRVRRVDLTLAGVSEAVEVALRLYDTYNAPVTIWRAEFDMNRNLIAAPERVWRGRIETAPVTTATFGDGCDVRMSLVSDAWRLTVCPPLTKSAAAQAARGDQGRRYSNVHDAGVTWGETQAQPKKRKKFLGIF</sequence>
<organism evidence="1 2">
    <name type="scientific">Paracoccus hibiscisoli</name>
    <dbReference type="NCBI Taxonomy" id="2023261"/>
    <lineage>
        <taxon>Bacteria</taxon>
        <taxon>Pseudomonadati</taxon>
        <taxon>Pseudomonadota</taxon>
        <taxon>Alphaproteobacteria</taxon>
        <taxon>Rhodobacterales</taxon>
        <taxon>Paracoccaceae</taxon>
        <taxon>Paracoccus</taxon>
    </lineage>
</organism>
<evidence type="ECO:0000313" key="2">
    <source>
        <dbReference type="Proteomes" id="UP000306223"/>
    </source>
</evidence>
<proteinExistence type="predicted"/>
<comment type="caution">
    <text evidence="1">The sequence shown here is derived from an EMBL/GenBank/DDBJ whole genome shotgun (WGS) entry which is preliminary data.</text>
</comment>
<evidence type="ECO:0000313" key="1">
    <source>
        <dbReference type="EMBL" id="TJZ86162.1"/>
    </source>
</evidence>
<dbReference type="OrthoDB" id="7770859at2"/>